<dbReference type="GeneTree" id="ENSGT00660000096591"/>
<dbReference type="AlphaFoldDB" id="H2ZMH2"/>
<dbReference type="InterPro" id="IPR000436">
    <property type="entry name" value="Sushi_SCR_CCP_dom"/>
</dbReference>
<dbReference type="InParanoid" id="H2ZMH2"/>
<dbReference type="HOGENOM" id="CLU_1149423_0_0_1"/>
<protein>
    <recommendedName>
        <fullName evidence="3">Sushi domain-containing protein</fullName>
    </recommendedName>
</protein>
<dbReference type="Proteomes" id="UP000007875">
    <property type="component" value="Unassembled WGS sequence"/>
</dbReference>
<proteinExistence type="predicted"/>
<dbReference type="SMART" id="SM00209">
    <property type="entry name" value="TSP1"/>
    <property type="match status" value="1"/>
</dbReference>
<feature type="domain" description="Sushi" evidence="3">
    <location>
        <begin position="48"/>
        <end position="107"/>
    </location>
</feature>
<accession>H2ZMH2</accession>
<dbReference type="Gene3D" id="2.20.100.10">
    <property type="entry name" value="Thrombospondin type-1 (TSP1) repeat"/>
    <property type="match status" value="1"/>
</dbReference>
<dbReference type="SUPFAM" id="SSF57535">
    <property type="entry name" value="Complement control module/SCR domain"/>
    <property type="match status" value="1"/>
</dbReference>
<reference evidence="4" key="3">
    <citation type="submission" date="2025-09" db="UniProtKB">
        <authorList>
            <consortium name="Ensembl"/>
        </authorList>
    </citation>
    <scope>IDENTIFICATION</scope>
</reference>
<evidence type="ECO:0000259" key="3">
    <source>
        <dbReference type="PROSITE" id="PS50923"/>
    </source>
</evidence>
<dbReference type="Gene3D" id="2.10.70.10">
    <property type="entry name" value="Complement Module, domain 1"/>
    <property type="match status" value="1"/>
</dbReference>
<keyword evidence="1" id="KW-1015">Disulfide bond</keyword>
<dbReference type="InterPro" id="IPR035976">
    <property type="entry name" value="Sushi/SCR/CCP_sf"/>
</dbReference>
<dbReference type="Pfam" id="PF00084">
    <property type="entry name" value="Sushi"/>
    <property type="match status" value="1"/>
</dbReference>
<name>H2ZMH2_CIOSA</name>
<dbReference type="PROSITE" id="PS50923">
    <property type="entry name" value="SUSHI"/>
    <property type="match status" value="1"/>
</dbReference>
<dbReference type="Ensembl" id="ENSCSAVT00000018994.1">
    <property type="protein sequence ID" value="ENSCSAVP00000018788.1"/>
    <property type="gene ID" value="ENSCSAVG00000011038.1"/>
</dbReference>
<organism evidence="4 5">
    <name type="scientific">Ciona savignyi</name>
    <name type="common">Pacific transparent sea squirt</name>
    <dbReference type="NCBI Taxonomy" id="51511"/>
    <lineage>
        <taxon>Eukaryota</taxon>
        <taxon>Metazoa</taxon>
        <taxon>Chordata</taxon>
        <taxon>Tunicata</taxon>
        <taxon>Ascidiacea</taxon>
        <taxon>Phlebobranchia</taxon>
        <taxon>Cionidae</taxon>
        <taxon>Ciona</taxon>
    </lineage>
</organism>
<comment type="caution">
    <text evidence="2">Lacks conserved residue(s) required for the propagation of feature annotation.</text>
</comment>
<reference evidence="5" key="1">
    <citation type="submission" date="2003-08" db="EMBL/GenBank/DDBJ databases">
        <authorList>
            <person name="Birren B."/>
            <person name="Nusbaum C."/>
            <person name="Abebe A."/>
            <person name="Abouelleil A."/>
            <person name="Adekoya E."/>
            <person name="Ait-zahra M."/>
            <person name="Allen N."/>
            <person name="Allen T."/>
            <person name="An P."/>
            <person name="Anderson M."/>
            <person name="Anderson S."/>
            <person name="Arachchi H."/>
            <person name="Armbruster J."/>
            <person name="Bachantsang P."/>
            <person name="Baldwin J."/>
            <person name="Barry A."/>
            <person name="Bayul T."/>
            <person name="Blitshsteyn B."/>
            <person name="Bloom T."/>
            <person name="Blye J."/>
            <person name="Boguslavskiy L."/>
            <person name="Borowsky M."/>
            <person name="Boukhgalter B."/>
            <person name="Brunache A."/>
            <person name="Butler J."/>
            <person name="Calixte N."/>
            <person name="Calvo S."/>
            <person name="Camarata J."/>
            <person name="Campo K."/>
            <person name="Chang J."/>
            <person name="Cheshatsang Y."/>
            <person name="Citroen M."/>
            <person name="Collymore A."/>
            <person name="Considine T."/>
            <person name="Cook A."/>
            <person name="Cooke P."/>
            <person name="Corum B."/>
            <person name="Cuomo C."/>
            <person name="David R."/>
            <person name="Dawoe T."/>
            <person name="Degray S."/>
            <person name="Dodge S."/>
            <person name="Dooley K."/>
            <person name="Dorje P."/>
            <person name="Dorjee K."/>
            <person name="Dorris L."/>
            <person name="Duffey N."/>
            <person name="Dupes A."/>
            <person name="Elkins T."/>
            <person name="Engels R."/>
            <person name="Erickson J."/>
            <person name="Farina A."/>
            <person name="Faro S."/>
            <person name="Ferreira P."/>
            <person name="Fischer H."/>
            <person name="Fitzgerald M."/>
            <person name="Foley K."/>
            <person name="Gage D."/>
            <person name="Galagan J."/>
            <person name="Gearin G."/>
            <person name="Gnerre S."/>
            <person name="Gnirke A."/>
            <person name="Goyette A."/>
            <person name="Graham J."/>
            <person name="Grandbois E."/>
            <person name="Gyaltsen K."/>
            <person name="Hafez N."/>
            <person name="Hagopian D."/>
            <person name="Hagos B."/>
            <person name="Hall J."/>
            <person name="Hatcher B."/>
            <person name="Heller A."/>
            <person name="Higgins H."/>
            <person name="Honan T."/>
            <person name="Horn A."/>
            <person name="Houde N."/>
            <person name="Hughes L."/>
            <person name="Hulme W."/>
            <person name="Husby E."/>
            <person name="Iliev I."/>
            <person name="Jaffe D."/>
            <person name="Jones C."/>
            <person name="Kamal M."/>
            <person name="Kamat A."/>
            <person name="Kamvysselis M."/>
            <person name="Karlsson E."/>
            <person name="Kells C."/>
            <person name="Kieu A."/>
            <person name="Kisner P."/>
            <person name="Kodira C."/>
            <person name="Kulbokas E."/>
            <person name="Labutti K."/>
            <person name="Lama D."/>
            <person name="Landers T."/>
            <person name="Leger J."/>
            <person name="Levine S."/>
            <person name="Lewis D."/>
            <person name="Lewis T."/>
            <person name="Lindblad-toh K."/>
            <person name="Liu X."/>
            <person name="Lokyitsang T."/>
            <person name="Lokyitsang Y."/>
            <person name="Lucien O."/>
            <person name="Lui A."/>
            <person name="Ma L.J."/>
            <person name="Mabbitt R."/>
            <person name="Macdonald J."/>
            <person name="Maclean C."/>
            <person name="Major J."/>
            <person name="Manning J."/>
            <person name="Marabella R."/>
            <person name="Maru K."/>
            <person name="Matthews C."/>
            <person name="Mauceli E."/>
            <person name="Mccarthy M."/>
            <person name="Mcdonough S."/>
            <person name="Mcghee T."/>
            <person name="Meldrim J."/>
            <person name="Meneus L."/>
            <person name="Mesirov J."/>
            <person name="Mihalev A."/>
            <person name="Mihova T."/>
            <person name="Mikkelsen T."/>
            <person name="Mlenga V."/>
            <person name="Moru K."/>
            <person name="Mozes J."/>
            <person name="Mulrain L."/>
            <person name="Munson G."/>
            <person name="Naylor J."/>
            <person name="Newes C."/>
            <person name="Nguyen C."/>
            <person name="Nguyen N."/>
            <person name="Nguyen T."/>
            <person name="Nicol R."/>
            <person name="Nielsen C."/>
            <person name="Nizzari M."/>
            <person name="Norbu C."/>
            <person name="Norbu N."/>
            <person name="O'donnell P."/>
            <person name="Okoawo O."/>
            <person name="O'leary S."/>
            <person name="Omotosho B."/>
            <person name="O'neill K."/>
            <person name="Osman S."/>
            <person name="Parker S."/>
            <person name="Perrin D."/>
            <person name="Phunkhang P."/>
            <person name="Piqani B."/>
            <person name="Purcell S."/>
            <person name="Rachupka T."/>
            <person name="Ramasamy U."/>
            <person name="Rameau R."/>
            <person name="Ray V."/>
            <person name="Raymond C."/>
            <person name="Retta R."/>
            <person name="Richardson S."/>
            <person name="Rise C."/>
            <person name="Rodriguez J."/>
            <person name="Rogers J."/>
            <person name="Rogov P."/>
            <person name="Rutman M."/>
            <person name="Schupbach R."/>
            <person name="Seaman C."/>
            <person name="Settipalli S."/>
            <person name="Sharpe T."/>
            <person name="Sheridan J."/>
            <person name="Sherpa N."/>
            <person name="Shi J."/>
            <person name="Smirnov S."/>
            <person name="Smith C."/>
            <person name="Sougnez C."/>
            <person name="Spencer B."/>
            <person name="Stalker J."/>
            <person name="Stange-thomann N."/>
            <person name="Stavropoulos S."/>
            <person name="Stetson K."/>
            <person name="Stone C."/>
            <person name="Stone S."/>
            <person name="Stubbs M."/>
            <person name="Talamas J."/>
            <person name="Tchuinga P."/>
            <person name="Tenzing P."/>
            <person name="Tesfaye S."/>
            <person name="Theodore J."/>
            <person name="Thoulutsang Y."/>
            <person name="Topham K."/>
            <person name="Towey S."/>
            <person name="Tsamla T."/>
            <person name="Tsomo N."/>
            <person name="Vallee D."/>
            <person name="Vassiliev H."/>
            <person name="Venkataraman V."/>
            <person name="Vinson J."/>
            <person name="Vo A."/>
            <person name="Wade C."/>
            <person name="Wang S."/>
            <person name="Wangchuk T."/>
            <person name="Wangdi T."/>
            <person name="Whittaker C."/>
            <person name="Wilkinson J."/>
            <person name="Wu Y."/>
            <person name="Wyman D."/>
            <person name="Yadav S."/>
            <person name="Yang S."/>
            <person name="Yang X."/>
            <person name="Yeager S."/>
            <person name="Yee E."/>
            <person name="Young G."/>
            <person name="Zainoun J."/>
            <person name="Zembeck L."/>
            <person name="Zimmer A."/>
            <person name="Zody M."/>
            <person name="Lander E."/>
        </authorList>
    </citation>
    <scope>NUCLEOTIDE SEQUENCE [LARGE SCALE GENOMIC DNA]</scope>
</reference>
<keyword evidence="5" id="KW-1185">Reference proteome</keyword>
<dbReference type="PROSITE" id="PS50092">
    <property type="entry name" value="TSP1"/>
    <property type="match status" value="1"/>
</dbReference>
<evidence type="ECO:0000256" key="1">
    <source>
        <dbReference type="ARBA" id="ARBA00023157"/>
    </source>
</evidence>
<dbReference type="InterPro" id="IPR000884">
    <property type="entry name" value="TSP1_rpt"/>
</dbReference>
<dbReference type="Pfam" id="PF00090">
    <property type="entry name" value="TSP_1"/>
    <property type="match status" value="1"/>
</dbReference>
<dbReference type="SUPFAM" id="SSF82895">
    <property type="entry name" value="TSP-1 type 1 repeat"/>
    <property type="match status" value="1"/>
</dbReference>
<reference evidence="4" key="2">
    <citation type="submission" date="2025-08" db="UniProtKB">
        <authorList>
            <consortium name="Ensembl"/>
        </authorList>
    </citation>
    <scope>IDENTIFICATION</scope>
</reference>
<keyword evidence="2" id="KW-0768">Sushi</keyword>
<dbReference type="InterPro" id="IPR036383">
    <property type="entry name" value="TSP1_rpt_sf"/>
</dbReference>
<evidence type="ECO:0000313" key="4">
    <source>
        <dbReference type="Ensembl" id="ENSCSAVP00000018788.1"/>
    </source>
</evidence>
<evidence type="ECO:0000313" key="5">
    <source>
        <dbReference type="Proteomes" id="UP000007875"/>
    </source>
</evidence>
<evidence type="ECO:0000256" key="2">
    <source>
        <dbReference type="PROSITE-ProRule" id="PRU00302"/>
    </source>
</evidence>
<dbReference type="SMART" id="SM00032">
    <property type="entry name" value="CCP"/>
    <property type="match status" value="1"/>
</dbReference>
<sequence length="242" mass="26859">GSWGECDVSCGGGISWRSRECLDDDGVIGCQGNYTNVTICNEHNCPRKECPAISVPENGHIVCDDEFYAGSTCILECESGYTVQGEIVTSCQQNLTWSGIGTGRCRKSRIYIRKADSAQNSTLSLAIKSLSSGYAGVWAIDTQHRVLHLTSSIGRQSPRRRLGEWVLIDLKGCRFKCDNASIINNKPVKIEVQMDRVYITDECGDVYDRRGITYRGSSGLYWRLTKKLPAYTSADSFKMPNQ</sequence>
<dbReference type="CDD" id="cd00033">
    <property type="entry name" value="CCP"/>
    <property type="match status" value="1"/>
</dbReference>